<protein>
    <submittedName>
        <fullName evidence="1">Uncharacterized protein</fullName>
    </submittedName>
</protein>
<evidence type="ECO:0000313" key="1">
    <source>
        <dbReference type="EMBL" id="KJV05279.1"/>
    </source>
</evidence>
<dbReference type="EMBL" id="LAJX01000255">
    <property type="protein sequence ID" value="KJV05279.1"/>
    <property type="molecule type" value="Genomic_DNA"/>
</dbReference>
<reference evidence="2" key="1">
    <citation type="submission" date="2015-03" db="EMBL/GenBank/DDBJ databases">
        <title>Draft genome sequence of a novel methanotroph (Sn10-6) isolated from flooded ricefield rhizosphere in India.</title>
        <authorList>
            <person name="Pandit P.S."/>
            <person name="Pore S.D."/>
            <person name="Arora P."/>
            <person name="Kapse N.G."/>
            <person name="Dhakephalkar P.K."/>
            <person name="Rahalkar M.C."/>
        </authorList>
    </citation>
    <scope>NUCLEOTIDE SEQUENCE [LARGE SCALE GENOMIC DNA]</scope>
    <source>
        <strain evidence="2">Sn10-6</strain>
    </source>
</reference>
<accession>A0A0F3III0</accession>
<reference evidence="1 2" key="2">
    <citation type="journal article" date="2016" name="Microb. Ecol.">
        <title>Genome Characteristics of a Novel Type I Methanotroph (Sn10-6) Isolated from a Flooded Indian Rice Field.</title>
        <authorList>
            <person name="Rahalkar M.C."/>
            <person name="Pandit P.S."/>
            <person name="Dhakephalkar P.K."/>
            <person name="Pore S."/>
            <person name="Arora P."/>
            <person name="Kapse N."/>
        </authorList>
    </citation>
    <scope>NUCLEOTIDE SEQUENCE [LARGE SCALE GENOMIC DNA]</scope>
    <source>
        <strain evidence="1 2">Sn10-6</strain>
    </source>
</reference>
<keyword evidence="2" id="KW-1185">Reference proteome</keyword>
<name>A0A0F3III0_9GAMM</name>
<sequence length="312" mass="34211">MKKRQANWGGGGDGSGIDDYGCGGSDVSAVAWKANTPYEYRVTRGARLGPKLWEWSGEIFKKNGPELVYRYKIYGGEYITFATTWAELIGVSCTDPKLITQWGNPWLANNSGKFRIGHISLEYGNDACFRSQEFIANSCKAKWTQHQGAIRPVSQAGANLLRNNNGLELVEEYCERKPDSTEVAIAKAYVQAIAGGSGAKRVSGAIDFAALGCTPATVWDDDKCQKLVFNGKDGKTLLMEAITAASNGDWQTSNIKSIIPEETLRSIMTDGSNALALELFGYLSTQSDGWYDYLDGTDKAKDVLRQYMDSLK</sequence>
<organism evidence="1 2">
    <name type="scientific">Methylocucumis oryzae</name>
    <dbReference type="NCBI Taxonomy" id="1632867"/>
    <lineage>
        <taxon>Bacteria</taxon>
        <taxon>Pseudomonadati</taxon>
        <taxon>Pseudomonadota</taxon>
        <taxon>Gammaproteobacteria</taxon>
        <taxon>Methylococcales</taxon>
        <taxon>Methylococcaceae</taxon>
        <taxon>Methylocucumis</taxon>
    </lineage>
</organism>
<comment type="caution">
    <text evidence="1">The sequence shown here is derived from an EMBL/GenBank/DDBJ whole genome shotgun (WGS) entry which is preliminary data.</text>
</comment>
<proteinExistence type="predicted"/>
<dbReference type="Proteomes" id="UP000033684">
    <property type="component" value="Unassembled WGS sequence"/>
</dbReference>
<dbReference type="RefSeq" id="WP_045780489.1">
    <property type="nucleotide sequence ID" value="NZ_LAJX01000255.1"/>
</dbReference>
<evidence type="ECO:0000313" key="2">
    <source>
        <dbReference type="Proteomes" id="UP000033684"/>
    </source>
</evidence>
<gene>
    <name evidence="1" type="ORF">VZ94_19330</name>
</gene>
<dbReference type="AlphaFoldDB" id="A0A0F3III0"/>